<accession>A0A388M0D7</accession>
<comment type="caution">
    <text evidence="2">The sequence shown here is derived from an EMBL/GenBank/DDBJ whole genome shotgun (WGS) entry which is preliminary data.</text>
</comment>
<protein>
    <submittedName>
        <fullName evidence="2">Uncharacterized protein</fullName>
    </submittedName>
</protein>
<feature type="compositionally biased region" description="Acidic residues" evidence="1">
    <location>
        <begin position="34"/>
        <end position="43"/>
    </location>
</feature>
<reference evidence="2 3" key="1">
    <citation type="journal article" date="2018" name="Cell">
        <title>The Chara Genome: Secondary Complexity and Implications for Plant Terrestrialization.</title>
        <authorList>
            <person name="Nishiyama T."/>
            <person name="Sakayama H."/>
            <person name="Vries J.D."/>
            <person name="Buschmann H."/>
            <person name="Saint-Marcoux D."/>
            <person name="Ullrich K.K."/>
            <person name="Haas F.B."/>
            <person name="Vanderstraeten L."/>
            <person name="Becker D."/>
            <person name="Lang D."/>
            <person name="Vosolsobe S."/>
            <person name="Rombauts S."/>
            <person name="Wilhelmsson P.K.I."/>
            <person name="Janitza P."/>
            <person name="Kern R."/>
            <person name="Heyl A."/>
            <person name="Rumpler F."/>
            <person name="Villalobos L.I.A.C."/>
            <person name="Clay J.M."/>
            <person name="Skokan R."/>
            <person name="Toyoda A."/>
            <person name="Suzuki Y."/>
            <person name="Kagoshima H."/>
            <person name="Schijlen E."/>
            <person name="Tajeshwar N."/>
            <person name="Catarino B."/>
            <person name="Hetherington A.J."/>
            <person name="Saltykova A."/>
            <person name="Bonnot C."/>
            <person name="Breuninger H."/>
            <person name="Symeonidi A."/>
            <person name="Radhakrishnan G.V."/>
            <person name="Van Nieuwerburgh F."/>
            <person name="Deforce D."/>
            <person name="Chang C."/>
            <person name="Karol K.G."/>
            <person name="Hedrich R."/>
            <person name="Ulvskov P."/>
            <person name="Glockner G."/>
            <person name="Delwiche C.F."/>
            <person name="Petrasek J."/>
            <person name="Van de Peer Y."/>
            <person name="Friml J."/>
            <person name="Beilby M."/>
            <person name="Dolan L."/>
            <person name="Kohara Y."/>
            <person name="Sugano S."/>
            <person name="Fujiyama A."/>
            <person name="Delaux P.-M."/>
            <person name="Quint M."/>
            <person name="TheiBen G."/>
            <person name="Hagemann M."/>
            <person name="Harholt J."/>
            <person name="Dunand C."/>
            <person name="Zachgo S."/>
            <person name="Langdale J."/>
            <person name="Maumus F."/>
            <person name="Straeten D.V.D."/>
            <person name="Gould S.B."/>
            <person name="Rensing S.A."/>
        </authorList>
    </citation>
    <scope>NUCLEOTIDE SEQUENCE [LARGE SCALE GENOMIC DNA]</scope>
    <source>
        <strain evidence="2 3">S276</strain>
    </source>
</reference>
<feature type="region of interest" description="Disordered" evidence="1">
    <location>
        <begin position="1"/>
        <end position="76"/>
    </location>
</feature>
<keyword evidence="3" id="KW-1185">Reference proteome</keyword>
<dbReference type="EMBL" id="BFEA01000645">
    <property type="protein sequence ID" value="GBG88016.1"/>
    <property type="molecule type" value="Genomic_DNA"/>
</dbReference>
<name>A0A388M0D7_CHABU</name>
<organism evidence="2 3">
    <name type="scientific">Chara braunii</name>
    <name type="common">Braun's stonewort</name>
    <dbReference type="NCBI Taxonomy" id="69332"/>
    <lineage>
        <taxon>Eukaryota</taxon>
        <taxon>Viridiplantae</taxon>
        <taxon>Streptophyta</taxon>
        <taxon>Charophyceae</taxon>
        <taxon>Charales</taxon>
        <taxon>Characeae</taxon>
        <taxon>Chara</taxon>
    </lineage>
</organism>
<sequence>MAQAARTRGQARAGASQEPPRQEPEPERRKEVVELEDDDEENEKDERLRQEEDQKAEQRARNRGAQEDTEPIMRDVAPRKKKYAVRLEEGFDVEKVIDRLLEGHNDLMTLKEILASAPKLRDGLKRRLSRRFVPSVYLSVILPKEAE</sequence>
<dbReference type="AlphaFoldDB" id="A0A388M0D7"/>
<evidence type="ECO:0000256" key="1">
    <source>
        <dbReference type="SAM" id="MobiDB-lite"/>
    </source>
</evidence>
<gene>
    <name evidence="2" type="ORF">CBR_g46387</name>
</gene>
<proteinExistence type="predicted"/>
<feature type="compositionally biased region" description="Basic and acidic residues" evidence="1">
    <location>
        <begin position="44"/>
        <end position="76"/>
    </location>
</feature>
<feature type="compositionally biased region" description="Low complexity" evidence="1">
    <location>
        <begin position="1"/>
        <end position="19"/>
    </location>
</feature>
<dbReference type="Proteomes" id="UP000265515">
    <property type="component" value="Unassembled WGS sequence"/>
</dbReference>
<evidence type="ECO:0000313" key="2">
    <source>
        <dbReference type="EMBL" id="GBG88016.1"/>
    </source>
</evidence>
<dbReference type="Gramene" id="GBG88016">
    <property type="protein sequence ID" value="GBG88016"/>
    <property type="gene ID" value="CBR_g46387"/>
</dbReference>
<feature type="compositionally biased region" description="Basic and acidic residues" evidence="1">
    <location>
        <begin position="20"/>
        <end position="33"/>
    </location>
</feature>
<evidence type="ECO:0000313" key="3">
    <source>
        <dbReference type="Proteomes" id="UP000265515"/>
    </source>
</evidence>